<dbReference type="Pfam" id="PF20150">
    <property type="entry name" value="2EXR"/>
    <property type="match status" value="1"/>
</dbReference>
<name>A0A9N9KW49_9HELO</name>
<dbReference type="OrthoDB" id="4737394at2759"/>
<dbReference type="InterPro" id="IPR045518">
    <property type="entry name" value="2EXR"/>
</dbReference>
<accession>A0A9N9KW49</accession>
<gene>
    <name evidence="3" type="ORF">HYFRA_00008614</name>
</gene>
<dbReference type="Proteomes" id="UP000696280">
    <property type="component" value="Unassembled WGS sequence"/>
</dbReference>
<keyword evidence="4" id="KW-1185">Reference proteome</keyword>
<feature type="region of interest" description="Disordered" evidence="1">
    <location>
        <begin position="405"/>
        <end position="424"/>
    </location>
</feature>
<dbReference type="AlphaFoldDB" id="A0A9N9KW49"/>
<evidence type="ECO:0000313" key="3">
    <source>
        <dbReference type="EMBL" id="CAG8954926.1"/>
    </source>
</evidence>
<evidence type="ECO:0000259" key="2">
    <source>
        <dbReference type="Pfam" id="PF20150"/>
    </source>
</evidence>
<feature type="compositionally biased region" description="Basic and acidic residues" evidence="1">
    <location>
        <begin position="405"/>
        <end position="420"/>
    </location>
</feature>
<organism evidence="3 4">
    <name type="scientific">Hymenoscyphus fraxineus</name>
    <dbReference type="NCBI Taxonomy" id="746836"/>
    <lineage>
        <taxon>Eukaryota</taxon>
        <taxon>Fungi</taxon>
        <taxon>Dikarya</taxon>
        <taxon>Ascomycota</taxon>
        <taxon>Pezizomycotina</taxon>
        <taxon>Leotiomycetes</taxon>
        <taxon>Helotiales</taxon>
        <taxon>Helotiaceae</taxon>
        <taxon>Hymenoscyphus</taxon>
    </lineage>
</organism>
<feature type="domain" description="2EXR" evidence="2">
    <location>
        <begin position="168"/>
        <end position="261"/>
    </location>
</feature>
<protein>
    <recommendedName>
        <fullName evidence="2">2EXR domain-containing protein</fullName>
    </recommendedName>
</protein>
<dbReference type="PANTHER" id="PTHR35910:SF6">
    <property type="entry name" value="2EXR DOMAIN-CONTAINING PROTEIN"/>
    <property type="match status" value="1"/>
</dbReference>
<dbReference type="EMBL" id="CAJVRL010000058">
    <property type="protein sequence ID" value="CAG8954926.1"/>
    <property type="molecule type" value="Genomic_DNA"/>
</dbReference>
<dbReference type="PANTHER" id="PTHR35910">
    <property type="entry name" value="2EXR DOMAIN-CONTAINING PROTEIN"/>
    <property type="match status" value="1"/>
</dbReference>
<sequence length="496" mass="57014">METIVASRLVHYTQERVRTLSPQDGMLLGELLSQYPPNPPISSTSPGWYWRMEEPLLEAELEKRGLLTHEEKDYLRARRQLLAGRSDTMPSWDIMDNHRQLFCERLAADDQRRWYYLKQNIHRAREASGSIEVASPNAAKYERKFNRYIASSGLRGWTYTQETNLKTFPKFRRLPIELRWMIWRYALPGPRLLVVHECYNTDDWGTDPNCSCGVRILFSDLLHSPNPAILSVNRESRAVALKSYHLIFGSETVYADLAGGDILYFYSTEPNDLLQCNIPQPPAGCPKCRDLQEVRHILFSSAAVDFYLMNEQQMAGNNIQSPAVATLKGDMDLFPNLKMVWFVGNDIYPMIDHEPGALVAELVEPEPAPIQWTDLPRRVMEWWQHSYKTEIASAYMLGQMRKDMEAKNDGKDGKNGKTGDENEDGEIKFGVANVYKLTRRSMRCDQEIRTGFSAEGQELYNGPGDYTTLFRNHFAAPLLRRLRNSSRTSNHDGTPM</sequence>
<proteinExistence type="predicted"/>
<comment type="caution">
    <text evidence="3">The sequence shown here is derived from an EMBL/GenBank/DDBJ whole genome shotgun (WGS) entry which is preliminary data.</text>
</comment>
<evidence type="ECO:0000256" key="1">
    <source>
        <dbReference type="SAM" id="MobiDB-lite"/>
    </source>
</evidence>
<reference evidence="3" key="1">
    <citation type="submission" date="2021-07" db="EMBL/GenBank/DDBJ databases">
        <authorList>
            <person name="Durling M."/>
        </authorList>
    </citation>
    <scope>NUCLEOTIDE SEQUENCE</scope>
</reference>
<evidence type="ECO:0000313" key="4">
    <source>
        <dbReference type="Proteomes" id="UP000696280"/>
    </source>
</evidence>